<dbReference type="Pfam" id="PF23756">
    <property type="entry name" value="Beta-prop_HPS5"/>
    <property type="match status" value="1"/>
</dbReference>
<feature type="domain" description="HPS5 TPR" evidence="3">
    <location>
        <begin position="1705"/>
        <end position="1836"/>
    </location>
</feature>
<dbReference type="GO" id="GO:0048066">
    <property type="term" value="P:developmental pigmentation"/>
    <property type="evidence" value="ECO:0007669"/>
    <property type="project" value="TreeGrafter"/>
</dbReference>
<feature type="region of interest" description="Disordered" evidence="1">
    <location>
        <begin position="425"/>
        <end position="446"/>
    </location>
</feature>
<feature type="region of interest" description="Disordered" evidence="1">
    <location>
        <begin position="801"/>
        <end position="820"/>
    </location>
</feature>
<dbReference type="PANTHER" id="PTHR23287:SF18">
    <property type="entry name" value="BLOC-2 COMPLEX MEMBER HPS5"/>
    <property type="match status" value="1"/>
</dbReference>
<dbReference type="PANTHER" id="PTHR23287">
    <property type="entry name" value="RUBY-EYE2-LIKE PROTEIN"/>
    <property type="match status" value="1"/>
</dbReference>
<feature type="compositionally biased region" description="Polar residues" evidence="1">
    <location>
        <begin position="425"/>
        <end position="434"/>
    </location>
</feature>
<feature type="domain" description="HPS5-like beta-propeller" evidence="2">
    <location>
        <begin position="15"/>
        <end position="344"/>
    </location>
</feature>
<sequence>MAESTSTEPDWTHILVETSSLDDVKGALRGSSRLKFTCIDVSSKFLAFGSNTGSVYVFGRSNHKHPQIIFPEIEPAQVNCVSISPIDKSVAFSTVKGHVVVVELSTEKGSRQKPERLRLISDHVQSTVTSITWDTTGSKLYTGDNLGRIYATSIPSTKVQNFVSLPPEIILRLDSPICQVDFSEDKLLVSTLHKCYLCYTTRQKFTHIGTKSRDGEYGACFYKQPSTGLYRIYCARPGSRIWEVDIECNVLCTHMFKQLLAIPALSMVSSVDYYWKAPLKENNEPKSVAFPKLKTTRENFLFTWNKTNLYVIDPVNIKVIFWTDMGAGIQNVVSSENYLFIFYNNGNIQKTKIYPIPQCVSFLISKKSWILAEEIYSYFYTWIAKMRWKKYVSVEDLEKLKEHCKSSGNETIESVIDNMVSSYPVQNDSESSGLEDSFSDRSRSSSNASIQKLETGIYRINSQPSLLSPEIRSIPEDFHSSFTGDKNPVLTNLKSEIIGLMDSTTKEVKIEKENLSFKSDYLTLGKETMDSTSNNLSEISCNDNQLPDLTVNGANNQQKEFEILYTQLGNDNFKDETVLKTALNDPTTVIVEHTEPMINGTEAASASDTGIFVDLQGTNKIYINEEKETESITFVNDHTKKQSESRITENCIHETEEDIFAEEDSKSVLAIDVNDATPLVVSRQPSRQRKKKPRKGSVNTLEEEGQTIPQKGKLQHRQSIEEPLTEECLSHPVEVSRGDLDNKSLGEGSSNSSPSSSLPQSWESSNSEMFGGPRKKSIINKLDSVQSMLTTKKNKILQAMKSKKLPRSPGREGRGTPDTVSLDSMDGIIISADKVQKDLVELAPVVKGPIDLSNLQKSTEETRKLLQDVNILLNPIELQKTLSDWIKQLNQSLYQLHTFIYVERMRKYHTCTKEKNESSQIADQPHILEQSAEENINNSGIGNSKLTEGHLKVKSADAISTGSSQSIKSKTFHHLDHLIEEDNLDFGHICYVNDPFLMERDFQQNVAELTEMCFGCGCHGDVSNFTIPNLKDLNEIEICDKCNEMFNVEKSSIYILHQRDSGFSDSGEMKQDSKHSKTETAPGFGYLEKEEIGSIKCISNEPLGDINEMEGSKKLNDSSSETCPEGTNEKTNTNLNEQSKLECSSLSDKDSIDAHEKLEAVSKEDDSFEDLDSLSGPVSNSSDKSILSLSDSIPDSHSVESDKNDETTLVIENGIEKCHHRKTLSIDEAVVKDNSSSKPVKDTKHHPCNYCHQCHTICFHGKHLKTECLNLQTFVQSFFFLLDIDNIKNKAYCCDEQSYQIWCGLVNALRECCREDVPYNRMEQELSTMTDLLRLGEFQQSKTLGYISRLFELNPTKAIDLCVDVATVCPQDIIFFCDLYLLPVETYFYKFMKPRVTDSPGHSFYENDMVVKKWLQILLQTTNHKEKFMDENCNPRPWSHCLKWNDQDIIDHVISVTNENVIQHHLNLCKKEGYWNGLLVLLKLKERLEEMLMLILYLNDVTLLDNNQPNGILPSSVEDWKWFLGQFSSLNHQNTAATNSEQSNDQLVSWSEGGDDHSISTCTPITWNAIGQLMLQNLGPVTTVQVIQDCNMTDEMFSLPFFQSCVLSSFIHRQQRNVTHSLLEKLDSYLWTKKPNTLMPELYMTTDHSLTSRRYREDMESHWGTSTKINRSCRNCNIQLTETVSHVEPGVLIFPCGHGFHKFCCPLREYWNGLLVLLKPKERLEEMLMLILYLNDVTLLDNNQPNGILPSSVEDWKWFFLGQFSSLNHQNTAATNSEQSNDQLVSWSEGGDDHSISTCTPITWNAIGQLMLQNLGPVTTVQVIKDCHMTDEIQQRNVTHSLLEKLDSYLWTKKPNTLMPELQFLVNSQKEGITEDVRVEEQDSMLYMTTDHSLTSRRYREDMESHWGTSTKINRTWISQVLLSSKRVYHLFGIGLTK</sequence>
<evidence type="ECO:0000259" key="2">
    <source>
        <dbReference type="Pfam" id="PF23756"/>
    </source>
</evidence>
<feature type="region of interest" description="Disordered" evidence="1">
    <location>
        <begin position="1106"/>
        <end position="1140"/>
    </location>
</feature>
<name>A0A8S3RLR5_MYTED</name>
<dbReference type="Pfam" id="PF23758">
    <property type="entry name" value="TPR_HPS5"/>
    <property type="match status" value="2"/>
</dbReference>
<dbReference type="InterPro" id="IPR015943">
    <property type="entry name" value="WD40/YVTN_repeat-like_dom_sf"/>
</dbReference>
<protein>
    <submittedName>
        <fullName evidence="4">HPS5</fullName>
    </submittedName>
</protein>
<dbReference type="Proteomes" id="UP000683360">
    <property type="component" value="Unassembled WGS sequence"/>
</dbReference>
<dbReference type="OrthoDB" id="19493at2759"/>
<feature type="compositionally biased region" description="Basic and acidic residues" evidence="1">
    <location>
        <begin position="1064"/>
        <end position="1078"/>
    </location>
</feature>
<dbReference type="GO" id="GO:0005737">
    <property type="term" value="C:cytoplasm"/>
    <property type="evidence" value="ECO:0007669"/>
    <property type="project" value="TreeGrafter"/>
</dbReference>
<reference evidence="4" key="1">
    <citation type="submission" date="2021-03" db="EMBL/GenBank/DDBJ databases">
        <authorList>
            <person name="Bekaert M."/>
        </authorList>
    </citation>
    <scope>NUCLEOTIDE SEQUENCE</scope>
</reference>
<keyword evidence="5" id="KW-1185">Reference proteome</keyword>
<feature type="region of interest" description="Disordered" evidence="1">
    <location>
        <begin position="680"/>
        <end position="774"/>
    </location>
</feature>
<accession>A0A8S3RLR5</accession>
<gene>
    <name evidence="4" type="ORF">MEDL_20334</name>
</gene>
<evidence type="ECO:0000259" key="3">
    <source>
        <dbReference type="Pfam" id="PF23758"/>
    </source>
</evidence>
<evidence type="ECO:0000313" key="4">
    <source>
        <dbReference type="EMBL" id="CAG2206010.1"/>
    </source>
</evidence>
<dbReference type="InterPro" id="IPR056445">
    <property type="entry name" value="TPR_HPS5"/>
</dbReference>
<feature type="compositionally biased region" description="Basic residues" evidence="1">
    <location>
        <begin position="686"/>
        <end position="695"/>
    </location>
</feature>
<organism evidence="4 5">
    <name type="scientific">Mytilus edulis</name>
    <name type="common">Blue mussel</name>
    <dbReference type="NCBI Taxonomy" id="6550"/>
    <lineage>
        <taxon>Eukaryota</taxon>
        <taxon>Metazoa</taxon>
        <taxon>Spiralia</taxon>
        <taxon>Lophotrochozoa</taxon>
        <taxon>Mollusca</taxon>
        <taxon>Bivalvia</taxon>
        <taxon>Autobranchia</taxon>
        <taxon>Pteriomorphia</taxon>
        <taxon>Mytilida</taxon>
        <taxon>Mytiloidea</taxon>
        <taxon>Mytilidae</taxon>
        <taxon>Mytilinae</taxon>
        <taxon>Mytilus</taxon>
    </lineage>
</organism>
<evidence type="ECO:0000313" key="5">
    <source>
        <dbReference type="Proteomes" id="UP000683360"/>
    </source>
</evidence>
<dbReference type="EMBL" id="CAJPWZ010001036">
    <property type="protein sequence ID" value="CAG2206010.1"/>
    <property type="molecule type" value="Genomic_DNA"/>
</dbReference>
<feature type="compositionally biased region" description="Basic and acidic residues" evidence="1">
    <location>
        <begin position="734"/>
        <end position="744"/>
    </location>
</feature>
<dbReference type="InterPro" id="IPR056499">
    <property type="entry name" value="Beta-prop_HPS5-like"/>
</dbReference>
<feature type="domain" description="HPS5 TPR" evidence="3">
    <location>
        <begin position="1265"/>
        <end position="1605"/>
    </location>
</feature>
<feature type="region of interest" description="Disordered" evidence="1">
    <location>
        <begin position="1160"/>
        <end position="1204"/>
    </location>
</feature>
<feature type="region of interest" description="Disordered" evidence="1">
    <location>
        <begin position="1064"/>
        <end position="1083"/>
    </location>
</feature>
<feature type="compositionally biased region" description="Polar residues" evidence="1">
    <location>
        <begin position="1129"/>
        <end position="1140"/>
    </location>
</feature>
<dbReference type="SUPFAM" id="SSF69322">
    <property type="entry name" value="Tricorn protease domain 2"/>
    <property type="match status" value="1"/>
</dbReference>
<feature type="compositionally biased region" description="Low complexity" evidence="1">
    <location>
        <begin position="745"/>
        <end position="767"/>
    </location>
</feature>
<evidence type="ECO:0000256" key="1">
    <source>
        <dbReference type="SAM" id="MobiDB-lite"/>
    </source>
</evidence>
<feature type="compositionally biased region" description="Low complexity" evidence="1">
    <location>
        <begin position="1173"/>
        <end position="1196"/>
    </location>
</feature>
<dbReference type="Gene3D" id="2.130.10.10">
    <property type="entry name" value="YVTN repeat-like/Quinoprotein amine dehydrogenase"/>
    <property type="match status" value="1"/>
</dbReference>
<proteinExistence type="predicted"/>
<comment type="caution">
    <text evidence="4">The sequence shown here is derived from an EMBL/GenBank/DDBJ whole genome shotgun (WGS) entry which is preliminary data.</text>
</comment>